<proteinExistence type="predicted"/>
<evidence type="ECO:0000256" key="1">
    <source>
        <dbReference type="SAM" id="MobiDB-lite"/>
    </source>
</evidence>
<dbReference type="EMBL" id="BDQI01000025">
    <property type="protein sequence ID" value="GAX56356.1"/>
    <property type="molecule type" value="Genomic_DNA"/>
</dbReference>
<dbReference type="Proteomes" id="UP000217446">
    <property type="component" value="Unassembled WGS sequence"/>
</dbReference>
<protein>
    <submittedName>
        <fullName evidence="2">Uncharacterized protein</fullName>
    </submittedName>
</protein>
<evidence type="ECO:0000313" key="3">
    <source>
        <dbReference type="Proteomes" id="UP000217446"/>
    </source>
</evidence>
<evidence type="ECO:0000313" key="2">
    <source>
        <dbReference type="EMBL" id="GAX56356.1"/>
    </source>
</evidence>
<dbReference type="AlphaFoldDB" id="A0A250VQJ3"/>
<organism evidence="2 3">
    <name type="scientific">Streptomyces olivochromogenes</name>
    <dbReference type="NCBI Taxonomy" id="1963"/>
    <lineage>
        <taxon>Bacteria</taxon>
        <taxon>Bacillati</taxon>
        <taxon>Actinomycetota</taxon>
        <taxon>Actinomycetes</taxon>
        <taxon>Kitasatosporales</taxon>
        <taxon>Streptomycetaceae</taxon>
        <taxon>Streptomyces</taxon>
    </lineage>
</organism>
<keyword evidence="3" id="KW-1185">Reference proteome</keyword>
<sequence>MEIRQATAGAALPEPVRDAVNTPAPLPPPVEAGALGDAD</sequence>
<name>A0A250VQJ3_STROL</name>
<feature type="region of interest" description="Disordered" evidence="1">
    <location>
        <begin position="1"/>
        <end position="39"/>
    </location>
</feature>
<accession>A0A250VQJ3</accession>
<reference evidence="3" key="1">
    <citation type="submission" date="2017-05" db="EMBL/GenBank/DDBJ databases">
        <title>Streptomyces olivochromogenes NBRC 3561 whole genome shotgun sequence.</title>
        <authorList>
            <person name="Dohra H."/>
            <person name="Kodani S."/>
        </authorList>
    </citation>
    <scope>NUCLEOTIDE SEQUENCE [LARGE SCALE GENOMIC DNA]</scope>
    <source>
        <strain evidence="3">NBRC 3561</strain>
    </source>
</reference>
<gene>
    <name evidence="2" type="ORF">SO3561_07923</name>
</gene>
<comment type="caution">
    <text evidence="2">The sequence shown here is derived from an EMBL/GenBank/DDBJ whole genome shotgun (WGS) entry which is preliminary data.</text>
</comment>